<name>A0ABV9KBE7_9RHOB</name>
<accession>A0ABV9KBE7</accession>
<dbReference type="RefSeq" id="WP_380715757.1">
    <property type="nucleotide sequence ID" value="NZ_JBHSGI010000002.1"/>
</dbReference>
<proteinExistence type="predicted"/>
<sequence>MEQGTSRIGQMPAKCPVPPEIPGNDDGEDRKDGITEADLTQAGTPNSVDPKDLRQKLAELAEAGAFSDILRLLDAQGDELPKGMVGFHRANALIALGRPGDALTLLEALDAGRDKPGHWRLRFSCYLALDRLEEAGALADAQDLPAERKRNIAVRLSRAAFAQGRWQSAADWGLRARMAIDATPVPLPFVSDLAALMLLGDVQAVQSRLTLCDRPNLRLLGEALHEAADALLARSEPDTTADLALLEPVLDLAPDLEDLWAVKAGIDRRLPVPQALLDLIWSRLTVSRSATASRPSASIADAPAAPEFERVADWLGILPAERPAWRSRLAAAQRLNLEFTVDLLGQAETRDRLACTLPPVDWSAVRRVLDEGRAVILTASHASMAFAMPLEFRRSGIDVRIIASRRSFANVPEYDAMHYTDLDRHEPKRMSRRVIENLRAGGCVFIAADGQVGATSHLYPDLGVQARLPGALWPIARRYDAELFWMETSWTEGRLSTSLSPMPPPPGVEDPAKLQDLWCRDVLARLRAAWERDIRNIHMNAIIEKVF</sequence>
<gene>
    <name evidence="2" type="ORF">ACFO5X_03060</name>
</gene>
<evidence type="ECO:0000256" key="1">
    <source>
        <dbReference type="SAM" id="MobiDB-lite"/>
    </source>
</evidence>
<dbReference type="Gene3D" id="1.25.40.10">
    <property type="entry name" value="Tetratricopeptide repeat domain"/>
    <property type="match status" value="1"/>
</dbReference>
<dbReference type="Proteomes" id="UP001595973">
    <property type="component" value="Unassembled WGS sequence"/>
</dbReference>
<evidence type="ECO:0008006" key="4">
    <source>
        <dbReference type="Google" id="ProtNLM"/>
    </source>
</evidence>
<comment type="caution">
    <text evidence="2">The sequence shown here is derived from an EMBL/GenBank/DDBJ whole genome shotgun (WGS) entry which is preliminary data.</text>
</comment>
<feature type="region of interest" description="Disordered" evidence="1">
    <location>
        <begin position="1"/>
        <end position="50"/>
    </location>
</feature>
<reference evidence="3" key="1">
    <citation type="journal article" date="2019" name="Int. J. Syst. Evol. Microbiol.">
        <title>The Global Catalogue of Microorganisms (GCM) 10K type strain sequencing project: providing services to taxonomists for standard genome sequencing and annotation.</title>
        <authorList>
            <consortium name="The Broad Institute Genomics Platform"/>
            <consortium name="The Broad Institute Genome Sequencing Center for Infectious Disease"/>
            <person name="Wu L."/>
            <person name="Ma J."/>
        </authorList>
    </citation>
    <scope>NUCLEOTIDE SEQUENCE [LARGE SCALE GENOMIC DNA]</scope>
    <source>
        <strain evidence="3">CGMCC 4.7283</strain>
    </source>
</reference>
<keyword evidence="3" id="KW-1185">Reference proteome</keyword>
<protein>
    <recommendedName>
        <fullName evidence="4">Tetratricopeptide repeat protein</fullName>
    </recommendedName>
</protein>
<evidence type="ECO:0000313" key="3">
    <source>
        <dbReference type="Proteomes" id="UP001595973"/>
    </source>
</evidence>
<organism evidence="2 3">
    <name type="scientific">Seohaeicola nanhaiensis</name>
    <dbReference type="NCBI Taxonomy" id="1387282"/>
    <lineage>
        <taxon>Bacteria</taxon>
        <taxon>Pseudomonadati</taxon>
        <taxon>Pseudomonadota</taxon>
        <taxon>Alphaproteobacteria</taxon>
        <taxon>Rhodobacterales</taxon>
        <taxon>Roseobacteraceae</taxon>
        <taxon>Seohaeicola</taxon>
    </lineage>
</organism>
<dbReference type="EMBL" id="JBHSGI010000002">
    <property type="protein sequence ID" value="MFC4667525.1"/>
    <property type="molecule type" value="Genomic_DNA"/>
</dbReference>
<evidence type="ECO:0000313" key="2">
    <source>
        <dbReference type="EMBL" id="MFC4667525.1"/>
    </source>
</evidence>
<dbReference type="InterPro" id="IPR011990">
    <property type="entry name" value="TPR-like_helical_dom_sf"/>
</dbReference>